<evidence type="ECO:0000313" key="3">
    <source>
        <dbReference type="Proteomes" id="UP000295418"/>
    </source>
</evidence>
<dbReference type="OrthoDB" id="9805307at2"/>
<dbReference type="Gene3D" id="3.90.850.10">
    <property type="entry name" value="Fumarylacetoacetase-like, C-terminal domain"/>
    <property type="match status" value="1"/>
</dbReference>
<gene>
    <name evidence="2" type="ORF">E0485_19910</name>
</gene>
<organism evidence="2 3">
    <name type="scientific">Paenibacillus albiflavus</name>
    <dbReference type="NCBI Taxonomy" id="2545760"/>
    <lineage>
        <taxon>Bacteria</taxon>
        <taxon>Bacillati</taxon>
        <taxon>Bacillota</taxon>
        <taxon>Bacilli</taxon>
        <taxon>Bacillales</taxon>
        <taxon>Paenibacillaceae</taxon>
        <taxon>Paenibacillus</taxon>
    </lineage>
</organism>
<reference evidence="2 3" key="1">
    <citation type="submission" date="2019-03" db="EMBL/GenBank/DDBJ databases">
        <authorList>
            <person name="Kim M.K.M."/>
        </authorList>
    </citation>
    <scope>NUCLEOTIDE SEQUENCE [LARGE SCALE GENOMIC DNA]</scope>
    <source>
        <strain evidence="2 3">18JY21-1</strain>
    </source>
</reference>
<comment type="caution">
    <text evidence="2">The sequence shown here is derived from an EMBL/GenBank/DDBJ whole genome shotgun (WGS) entry which is preliminary data.</text>
</comment>
<feature type="domain" description="Fumarylacetoacetase-like C-terminal" evidence="1">
    <location>
        <begin position="96"/>
        <end position="315"/>
    </location>
</feature>
<dbReference type="Proteomes" id="UP000295418">
    <property type="component" value="Unassembled WGS sequence"/>
</dbReference>
<dbReference type="Pfam" id="PF01557">
    <property type="entry name" value="FAA_hydrolase"/>
    <property type="match status" value="1"/>
</dbReference>
<keyword evidence="2" id="KW-0378">Hydrolase</keyword>
<evidence type="ECO:0000259" key="1">
    <source>
        <dbReference type="Pfam" id="PF01557"/>
    </source>
</evidence>
<dbReference type="AlphaFoldDB" id="A0A4V2WN65"/>
<protein>
    <submittedName>
        <fullName evidence="2">Fumarylacetoacetate hydrolase family protein</fullName>
    </submittedName>
</protein>
<keyword evidence="3" id="KW-1185">Reference proteome</keyword>
<dbReference type="PANTHER" id="PTHR43211">
    <property type="entry name" value="FUMARYLACETOACETATE HYDROLASE"/>
    <property type="match status" value="1"/>
</dbReference>
<name>A0A4V2WN65_9BACL</name>
<dbReference type="PANTHER" id="PTHR43211:SF1">
    <property type="entry name" value="BLL6422 PROTEIN"/>
    <property type="match status" value="1"/>
</dbReference>
<accession>A0A4V2WN65</accession>
<dbReference type="EMBL" id="SKFG01000027">
    <property type="protein sequence ID" value="TCZ74252.1"/>
    <property type="molecule type" value="Genomic_DNA"/>
</dbReference>
<sequence>MKLVTFEAPQKRARAGFLLRDQVIDMEAISEGQLPSLMADFLQEFDRYFPLALQYEAYLLNQDYSHNWELMRQKQQTYAFSDVILLAPLTRPSSLRDFYAFEQHVRTCRSHRGLQMIEEWYQIPVFYYSNHQAIIGPDRVLERPSATSELDFELEIACIISKQGRNISANKAEEYIAGYCVMNDWSARDLQRQEVKVGLGPAKGKDFATSLGPYLVTKDELEPYRTKDRYNLAMKARVNGKLISQGNFQDIHYSFGQMIERASQDTTLYPGDVIGSGTVGTGCILELGTNVQPWLESGDIVELEITGLGVLRNTIK</sequence>
<dbReference type="InterPro" id="IPR036663">
    <property type="entry name" value="Fumarylacetoacetase_C_sf"/>
</dbReference>
<dbReference type="SUPFAM" id="SSF56529">
    <property type="entry name" value="FAH"/>
    <property type="match status" value="1"/>
</dbReference>
<dbReference type="GO" id="GO:0016787">
    <property type="term" value="F:hydrolase activity"/>
    <property type="evidence" value="ECO:0007669"/>
    <property type="project" value="UniProtKB-KW"/>
</dbReference>
<dbReference type="RefSeq" id="WP_132419820.1">
    <property type="nucleotide sequence ID" value="NZ_SKFG01000027.1"/>
</dbReference>
<evidence type="ECO:0000313" key="2">
    <source>
        <dbReference type="EMBL" id="TCZ74252.1"/>
    </source>
</evidence>
<dbReference type="InterPro" id="IPR011234">
    <property type="entry name" value="Fumarylacetoacetase-like_C"/>
</dbReference>
<proteinExistence type="predicted"/>